<dbReference type="PANTHER" id="PTHR42923:SF46">
    <property type="entry name" value="AMINE OXIDASE"/>
    <property type="match status" value="1"/>
</dbReference>
<name>A0ABM7UKM8_9LEPT</name>
<keyword evidence="1" id="KW-1133">Transmembrane helix</keyword>
<evidence type="ECO:0000313" key="4">
    <source>
        <dbReference type="Proteomes" id="UP000245263"/>
    </source>
</evidence>
<dbReference type="Pfam" id="PF01593">
    <property type="entry name" value="Amino_oxidase"/>
    <property type="match status" value="2"/>
</dbReference>
<dbReference type="RefSeq" id="WP_109019172.1">
    <property type="nucleotide sequence ID" value="NZ_AP025028.1"/>
</dbReference>
<evidence type="ECO:0000259" key="2">
    <source>
        <dbReference type="Pfam" id="PF01593"/>
    </source>
</evidence>
<sequence length="605" mass="68645">MNLSRKELLLKGLKYGGSGVGLSLLGGLGYSFFANGKYKMDFPEVPGNKVSFSPNGKTVLILGAGLAGLQAGCELADRGFKVTLLEKSSFPGGKLKSWKDKHFAKKIFQNQPYTREHGLHGIWGFYKNLREFIGRHGFPINKMQDHDSFYYFVSSQGTQSKIETPTWPVPFDRLQMLSSGIYVPSAEDVRKPAPNQIYALKAASKLWGFNYLNPDERNYLDSLSFYDWAKKVGVNEQYIKHYFEGLAEMGFFMSTKECSALAIANFLKLGCLPSDSRVDYYKWPPDETFLNPMVDYIRSKGGEVHFGTEVTSVFVENNRVTKVETNTQYPKGKVKRCRVCGNIMGAGHVDHCPFCGAHESMLEILTPANSPIKSYTADHIITAMDLPGAKKFITTNSLDKQAYFDKVKKLSTATILCVNLMYENSDAWEKRFPEKSFWNAHDFFPTGYKVLGFTSNWSSRQIPELKEKRVDLIEVQVAKWQQFNGVSHAEIAKKVHEELKLVVPELPEYSEFYINRWDTYTGCRPGDEKNRPEIQSPVNNLYFIGDWVFVPHHCVFMEKTNVTAKMVTNLILEKEKITEGQIEILKSGTPDWPVDVLSLFTTVKA</sequence>
<keyword evidence="4" id="KW-1185">Reference proteome</keyword>
<dbReference type="InterPro" id="IPR002937">
    <property type="entry name" value="Amino_oxidase"/>
</dbReference>
<protein>
    <recommendedName>
        <fullName evidence="2">Amine oxidase domain-containing protein</fullName>
    </recommendedName>
</protein>
<dbReference type="Gene3D" id="2.20.28.10">
    <property type="match status" value="1"/>
</dbReference>
<feature type="transmembrane region" description="Helical" evidence="1">
    <location>
        <begin position="12"/>
        <end position="33"/>
    </location>
</feature>
<evidence type="ECO:0000313" key="3">
    <source>
        <dbReference type="EMBL" id="BDA79420.1"/>
    </source>
</evidence>
<dbReference type="PANTHER" id="PTHR42923">
    <property type="entry name" value="PROTOPORPHYRINOGEN OXIDASE"/>
    <property type="match status" value="1"/>
</dbReference>
<keyword evidence="1" id="KW-0812">Transmembrane</keyword>
<evidence type="ECO:0000256" key="1">
    <source>
        <dbReference type="SAM" id="Phobius"/>
    </source>
</evidence>
<dbReference type="Gene3D" id="3.50.50.60">
    <property type="entry name" value="FAD/NAD(P)-binding domain"/>
    <property type="match status" value="1"/>
</dbReference>
<dbReference type="InterPro" id="IPR036188">
    <property type="entry name" value="FAD/NAD-bd_sf"/>
</dbReference>
<feature type="domain" description="Amine oxidase" evidence="2">
    <location>
        <begin position="66"/>
        <end position="321"/>
    </location>
</feature>
<organism evidence="3 4">
    <name type="scientific">Leptospira kobayashii</name>
    <dbReference type="NCBI Taxonomy" id="1917830"/>
    <lineage>
        <taxon>Bacteria</taxon>
        <taxon>Pseudomonadati</taxon>
        <taxon>Spirochaetota</taxon>
        <taxon>Spirochaetia</taxon>
        <taxon>Leptospirales</taxon>
        <taxon>Leptospiraceae</taxon>
        <taxon>Leptospira</taxon>
    </lineage>
</organism>
<dbReference type="SUPFAM" id="SSF51905">
    <property type="entry name" value="FAD/NAD(P)-binding domain"/>
    <property type="match status" value="1"/>
</dbReference>
<dbReference type="Proteomes" id="UP000245263">
    <property type="component" value="Chromosome 1"/>
</dbReference>
<reference evidence="3 4" key="1">
    <citation type="submission" date="2021-08" db="EMBL/GenBank/DDBJ databases">
        <title>Complete genome sequence of Leptospira kobayashii strain E30.</title>
        <authorList>
            <person name="Nakao R."/>
            <person name="Nakamura S."/>
            <person name="Masuzawa T."/>
            <person name="Koizumi N."/>
        </authorList>
    </citation>
    <scope>NUCLEOTIDE SEQUENCE [LARGE SCALE GENOMIC DNA]</scope>
    <source>
        <strain evidence="3 4">E30</strain>
    </source>
</reference>
<proteinExistence type="predicted"/>
<gene>
    <name evidence="3" type="ORF">LPTSP3_g23500</name>
</gene>
<dbReference type="InterPro" id="IPR050464">
    <property type="entry name" value="Zeta_carotene_desat/Oxidored"/>
</dbReference>
<dbReference type="EMBL" id="AP025028">
    <property type="protein sequence ID" value="BDA79420.1"/>
    <property type="molecule type" value="Genomic_DNA"/>
</dbReference>
<feature type="domain" description="Amine oxidase" evidence="2">
    <location>
        <begin position="374"/>
        <end position="564"/>
    </location>
</feature>
<accession>A0ABM7UKM8</accession>
<keyword evidence="1" id="KW-0472">Membrane</keyword>